<dbReference type="PANTHER" id="PTHR34475">
    <property type="match status" value="1"/>
</dbReference>
<organism evidence="3 4">
    <name type="scientific">Lactococcus garvieae</name>
    <dbReference type="NCBI Taxonomy" id="1363"/>
    <lineage>
        <taxon>Bacteria</taxon>
        <taxon>Bacillati</taxon>
        <taxon>Bacillota</taxon>
        <taxon>Bacilli</taxon>
        <taxon>Lactobacillales</taxon>
        <taxon>Streptococcaceae</taxon>
        <taxon>Lactococcus</taxon>
    </lineage>
</organism>
<evidence type="ECO:0000256" key="1">
    <source>
        <dbReference type="SAM" id="MobiDB-lite"/>
    </source>
</evidence>
<protein>
    <submittedName>
        <fullName evidence="3">Protein RodZ, contains Xre-like HTH and DUF4115 domains</fullName>
    </submittedName>
</protein>
<feature type="compositionally biased region" description="Basic and acidic residues" evidence="1">
    <location>
        <begin position="160"/>
        <end position="184"/>
    </location>
</feature>
<dbReference type="GO" id="GO:0003677">
    <property type="term" value="F:DNA binding"/>
    <property type="evidence" value="ECO:0007669"/>
    <property type="project" value="InterPro"/>
</dbReference>
<accession>A0A1I4I9D1</accession>
<keyword evidence="2" id="KW-0472">Membrane</keyword>
<dbReference type="PANTHER" id="PTHR34475:SF1">
    <property type="entry name" value="CYTOSKELETON PROTEIN RODZ"/>
    <property type="match status" value="1"/>
</dbReference>
<proteinExistence type="predicted"/>
<evidence type="ECO:0000313" key="4">
    <source>
        <dbReference type="Proteomes" id="UP000181969"/>
    </source>
</evidence>
<gene>
    <name evidence="3" type="ORF">SAMN05216438_11421</name>
</gene>
<dbReference type="OrthoDB" id="9797543at2"/>
<dbReference type="InterPro" id="IPR050400">
    <property type="entry name" value="Bact_Cytoskel_RodZ"/>
</dbReference>
<keyword evidence="2" id="KW-1133">Transmembrane helix</keyword>
<keyword evidence="2" id="KW-0812">Transmembrane</keyword>
<dbReference type="AlphaFoldDB" id="A0A1I4I9D1"/>
<evidence type="ECO:0000313" key="3">
    <source>
        <dbReference type="EMBL" id="SFL51008.1"/>
    </source>
</evidence>
<feature type="region of interest" description="Disordered" evidence="1">
    <location>
        <begin position="150"/>
        <end position="196"/>
    </location>
</feature>
<evidence type="ECO:0000256" key="2">
    <source>
        <dbReference type="SAM" id="Phobius"/>
    </source>
</evidence>
<dbReference type="EMBL" id="FOTJ01000014">
    <property type="protein sequence ID" value="SFL51008.1"/>
    <property type="molecule type" value="Genomic_DNA"/>
</dbReference>
<sequence length="302" mass="32795">MVAIKTIGEVLKDKRTELGLGLSEAEKLTNIPKLYIIALETGDYKALPGDFYIKAYLKQYAEKLELDADQIMLAYEKDGSMSVEEHEDIQETYRFVKPSERVEEDEEEEESNKPAWRHYVPIILLSAVALAIVGSVTAVVLLTRPPKPDLSDTSYTYKTSETKKTTEEPKKTTESSEKPVESKPEPQNQITVTGSGAQLNVKVENATSPTQIVFTTAAGAVTTVSLTNADWATVRTLSDAENTATATLGAGLTNSVINLSNTQGLTMTINGSTVDLSALTVRTPVQVQLTVTYASTTAPVTQ</sequence>
<feature type="compositionally biased region" description="Polar residues" evidence="1">
    <location>
        <begin position="187"/>
        <end position="196"/>
    </location>
</feature>
<dbReference type="Gene3D" id="1.10.260.40">
    <property type="entry name" value="lambda repressor-like DNA-binding domains"/>
    <property type="match status" value="1"/>
</dbReference>
<dbReference type="InterPro" id="IPR010982">
    <property type="entry name" value="Lambda_DNA-bd_dom_sf"/>
</dbReference>
<reference evidence="3 4" key="1">
    <citation type="submission" date="2016-10" db="EMBL/GenBank/DDBJ databases">
        <authorList>
            <person name="de Groot N.N."/>
        </authorList>
    </citation>
    <scope>NUCLEOTIDE SEQUENCE [LARGE SCALE GENOMIC DNA]</scope>
    <source>
        <strain evidence="3 4">M79</strain>
    </source>
</reference>
<dbReference type="Proteomes" id="UP000181969">
    <property type="component" value="Unassembled WGS sequence"/>
</dbReference>
<feature type="transmembrane region" description="Helical" evidence="2">
    <location>
        <begin position="119"/>
        <end position="142"/>
    </location>
</feature>
<dbReference type="RefSeq" id="WP_074751724.1">
    <property type="nucleotide sequence ID" value="NZ_FOTJ01000014.1"/>
</dbReference>
<name>A0A1I4I9D1_9LACT</name>
<dbReference type="Pfam" id="PF13413">
    <property type="entry name" value="HTH_25"/>
    <property type="match status" value="1"/>
</dbReference>